<dbReference type="InterPro" id="IPR014710">
    <property type="entry name" value="RmlC-like_jellyroll"/>
</dbReference>
<sequence length="142" mass="15733">MNIPGLKYGNFEDCPVYKISAKDTNKFVLLCDRTEVPFTSFVEIFDVGGRTPSNEHKEASEYFYVLKGTGLAKVGDFETPLKQGSFVIVPPGNHHDIINTGNERLYTLTTMIPDEKFSDLIKSGPKASLDEEDLAVLRAALS</sequence>
<organism evidence="2 3">
    <name type="scientific">Paenibacillus thailandensis</name>
    <dbReference type="NCBI Taxonomy" id="393250"/>
    <lineage>
        <taxon>Bacteria</taxon>
        <taxon>Bacillati</taxon>
        <taxon>Bacillota</taxon>
        <taxon>Bacilli</taxon>
        <taxon>Bacillales</taxon>
        <taxon>Paenibacillaceae</taxon>
        <taxon>Paenibacillus</taxon>
    </lineage>
</organism>
<evidence type="ECO:0000259" key="1">
    <source>
        <dbReference type="Pfam" id="PF07883"/>
    </source>
</evidence>
<dbReference type="PANTHER" id="PTHR43346">
    <property type="entry name" value="LIGAND BINDING DOMAIN PROTEIN, PUTATIVE (AFU_ORTHOLOGUE AFUA_6G14370)-RELATED"/>
    <property type="match status" value="1"/>
</dbReference>
<dbReference type="EMBL" id="JBHUMY010000016">
    <property type="protein sequence ID" value="MFD2661782.1"/>
    <property type="molecule type" value="Genomic_DNA"/>
</dbReference>
<evidence type="ECO:0000313" key="2">
    <source>
        <dbReference type="EMBL" id="MFD2661782.1"/>
    </source>
</evidence>
<dbReference type="Gene3D" id="2.60.120.10">
    <property type="entry name" value="Jelly Rolls"/>
    <property type="match status" value="1"/>
</dbReference>
<keyword evidence="3" id="KW-1185">Reference proteome</keyword>
<dbReference type="InterPro" id="IPR052538">
    <property type="entry name" value="Flavonoid_dioxygenase-like"/>
</dbReference>
<dbReference type="Proteomes" id="UP001597493">
    <property type="component" value="Unassembled WGS sequence"/>
</dbReference>
<feature type="domain" description="Cupin type-2" evidence="1">
    <location>
        <begin position="42"/>
        <end position="108"/>
    </location>
</feature>
<gene>
    <name evidence="2" type="ORF">ACFSW5_16125</name>
</gene>
<protein>
    <submittedName>
        <fullName evidence="2">Cupin domain-containing protein</fullName>
    </submittedName>
</protein>
<dbReference type="InterPro" id="IPR013096">
    <property type="entry name" value="Cupin_2"/>
</dbReference>
<dbReference type="SUPFAM" id="SSF51182">
    <property type="entry name" value="RmlC-like cupins"/>
    <property type="match status" value="1"/>
</dbReference>
<reference evidence="3" key="1">
    <citation type="journal article" date="2019" name="Int. J. Syst. Evol. Microbiol.">
        <title>The Global Catalogue of Microorganisms (GCM) 10K type strain sequencing project: providing services to taxonomists for standard genome sequencing and annotation.</title>
        <authorList>
            <consortium name="The Broad Institute Genomics Platform"/>
            <consortium name="The Broad Institute Genome Sequencing Center for Infectious Disease"/>
            <person name="Wu L."/>
            <person name="Ma J."/>
        </authorList>
    </citation>
    <scope>NUCLEOTIDE SEQUENCE [LARGE SCALE GENOMIC DNA]</scope>
    <source>
        <strain evidence="3">TISTR 1827</strain>
    </source>
</reference>
<dbReference type="Pfam" id="PF07883">
    <property type="entry name" value="Cupin_2"/>
    <property type="match status" value="1"/>
</dbReference>
<name>A0ABW5QZD8_9BACL</name>
<dbReference type="CDD" id="cd06987">
    <property type="entry name" value="cupin_MAE_RS03005"/>
    <property type="match status" value="1"/>
</dbReference>
<accession>A0ABW5QZD8</accession>
<comment type="caution">
    <text evidence="2">The sequence shown here is derived from an EMBL/GenBank/DDBJ whole genome shotgun (WGS) entry which is preliminary data.</text>
</comment>
<dbReference type="PANTHER" id="PTHR43346:SF1">
    <property type="entry name" value="QUERCETIN 2,3-DIOXYGENASE-RELATED"/>
    <property type="match status" value="1"/>
</dbReference>
<dbReference type="RefSeq" id="WP_379275059.1">
    <property type="nucleotide sequence ID" value="NZ_JBHUGT010000012.1"/>
</dbReference>
<dbReference type="InterPro" id="IPR011051">
    <property type="entry name" value="RmlC_Cupin_sf"/>
</dbReference>
<proteinExistence type="predicted"/>
<evidence type="ECO:0000313" key="3">
    <source>
        <dbReference type="Proteomes" id="UP001597493"/>
    </source>
</evidence>